<gene>
    <name evidence="1" type="ORF">K458DRAFT_317433</name>
</gene>
<dbReference type="PANTHER" id="PTHR42749">
    <property type="entry name" value="CELL SHAPE-DETERMINING PROTEIN MREB"/>
    <property type="match status" value="1"/>
</dbReference>
<dbReference type="OrthoDB" id="2963168at2759"/>
<dbReference type="Gene3D" id="3.30.420.40">
    <property type="match status" value="2"/>
</dbReference>
<sequence length="657" mass="74251">MATPENRPDQGTTPLNSTSVNRRVQAEFVLAIDFGTTYTSITFAKRTGRKKPVPLTVENFPGDRCLGRNGTQVPTEGLASRTRRSKKRTLPNAALFHKFIYGYEIHRFFELPDFDKDRVIYEAPIHVQRMKLLLDRTGYGDEARKELRKVLDQLKTDGHIEDDQDVIRDLLTSYLNHCKHVLQMDHDFHERSSVEVVFCVPVCWSLQANAIMSNCVTAAMARAKFGITANSQAANLFMVNEAEAAATNALSSAFYDLKRREIFLLVDCGGGTTDLGLYRVAHAHPLRLETELSDPTGAAVGATDLNERMRQYALAQLESERYLCTPHGDATIPNIIENEIMPLFESEYKRAFNLSNPNQRFVFRIRGLRESATKSSIQRGAFVLTYIFEPSLRAIHTLVVDQIHRANSNSIEIDKVVLVGGYGDSPALKRLLKTKIEIMNHTLMTETRLITTPPNTGATGVATGAIMRALDKRFGPERVPRSSYGIMRHLEWDPDSDEDYMCQPAEKSEHDGEYEIRDTIEWLIKANEGPLASEHRATFESVHIFKPGQKDWDAEEILFVSETCTEDHYQLTHPKNEGKTRELGKIEFNLSHLKGCIPLSKPERGRRHYKVTVLIDMVVIDRDLKFFVRWPADEDGGILKGSEETFSMVAAFQPGTA</sequence>
<dbReference type="CDD" id="cd10170">
    <property type="entry name" value="ASKHA_NBD_HSP70"/>
    <property type="match status" value="1"/>
</dbReference>
<evidence type="ECO:0000313" key="2">
    <source>
        <dbReference type="Proteomes" id="UP000799291"/>
    </source>
</evidence>
<dbReference type="Gene3D" id="3.90.640.10">
    <property type="entry name" value="Actin, Chain A, domain 4"/>
    <property type="match status" value="1"/>
</dbReference>
<accession>A0A6G1IJ43</accession>
<evidence type="ECO:0000313" key="1">
    <source>
        <dbReference type="EMBL" id="KAF2678256.1"/>
    </source>
</evidence>
<organism evidence="1 2">
    <name type="scientific">Lentithecium fluviatile CBS 122367</name>
    <dbReference type="NCBI Taxonomy" id="1168545"/>
    <lineage>
        <taxon>Eukaryota</taxon>
        <taxon>Fungi</taxon>
        <taxon>Dikarya</taxon>
        <taxon>Ascomycota</taxon>
        <taxon>Pezizomycotina</taxon>
        <taxon>Dothideomycetes</taxon>
        <taxon>Pleosporomycetidae</taxon>
        <taxon>Pleosporales</taxon>
        <taxon>Massarineae</taxon>
        <taxon>Lentitheciaceae</taxon>
        <taxon>Lentithecium</taxon>
    </lineage>
</organism>
<name>A0A6G1IJ43_9PLEO</name>
<dbReference type="InterPro" id="IPR043129">
    <property type="entry name" value="ATPase_NBD"/>
</dbReference>
<dbReference type="EMBL" id="MU005613">
    <property type="protein sequence ID" value="KAF2678256.1"/>
    <property type="molecule type" value="Genomic_DNA"/>
</dbReference>
<dbReference type="AlphaFoldDB" id="A0A6G1IJ43"/>
<keyword evidence="2" id="KW-1185">Reference proteome</keyword>
<protein>
    <recommendedName>
        <fullName evidence="3">Actin-like ATPase domain-containing protein</fullName>
    </recommendedName>
</protein>
<dbReference type="SUPFAM" id="SSF53067">
    <property type="entry name" value="Actin-like ATPase domain"/>
    <property type="match status" value="2"/>
</dbReference>
<dbReference type="PANTHER" id="PTHR42749:SF8">
    <property type="entry name" value="HSP70 FAMILY PROTEIN (AFU_ORTHOLOGUE AFUA_3G13740)"/>
    <property type="match status" value="1"/>
</dbReference>
<reference evidence="1" key="1">
    <citation type="journal article" date="2020" name="Stud. Mycol.">
        <title>101 Dothideomycetes genomes: a test case for predicting lifestyles and emergence of pathogens.</title>
        <authorList>
            <person name="Haridas S."/>
            <person name="Albert R."/>
            <person name="Binder M."/>
            <person name="Bloem J."/>
            <person name="Labutti K."/>
            <person name="Salamov A."/>
            <person name="Andreopoulos B."/>
            <person name="Baker S."/>
            <person name="Barry K."/>
            <person name="Bills G."/>
            <person name="Bluhm B."/>
            <person name="Cannon C."/>
            <person name="Castanera R."/>
            <person name="Culley D."/>
            <person name="Daum C."/>
            <person name="Ezra D."/>
            <person name="Gonzalez J."/>
            <person name="Henrissat B."/>
            <person name="Kuo A."/>
            <person name="Liang C."/>
            <person name="Lipzen A."/>
            <person name="Lutzoni F."/>
            <person name="Magnuson J."/>
            <person name="Mondo S."/>
            <person name="Nolan M."/>
            <person name="Ohm R."/>
            <person name="Pangilinan J."/>
            <person name="Park H.-J."/>
            <person name="Ramirez L."/>
            <person name="Alfaro M."/>
            <person name="Sun H."/>
            <person name="Tritt A."/>
            <person name="Yoshinaga Y."/>
            <person name="Zwiers L.-H."/>
            <person name="Turgeon B."/>
            <person name="Goodwin S."/>
            <person name="Spatafora J."/>
            <person name="Crous P."/>
            <person name="Grigoriev I."/>
        </authorList>
    </citation>
    <scope>NUCLEOTIDE SEQUENCE</scope>
    <source>
        <strain evidence="1">CBS 122367</strain>
    </source>
</reference>
<evidence type="ECO:0008006" key="3">
    <source>
        <dbReference type="Google" id="ProtNLM"/>
    </source>
</evidence>
<dbReference type="Proteomes" id="UP000799291">
    <property type="component" value="Unassembled WGS sequence"/>
</dbReference>
<proteinExistence type="predicted"/>